<comment type="similarity">
    <text evidence="1">Belongs to the carbohydrate kinase pfkB family.</text>
</comment>
<keyword evidence="4 12" id="KW-0808">Transferase</keyword>
<comment type="function">
    <text evidence="12">Catalyzes the phosphorylation of ribose at O-5 in a reaction requiring ATP and magnesium. The resulting D-ribose-5-phosphate can then be used either for sythesis of nucleotides, histidine, and tryptophan, or as a component of the pentose phosphate pathway.</text>
</comment>
<evidence type="ECO:0000256" key="11">
    <source>
        <dbReference type="ARBA" id="ARBA00023277"/>
    </source>
</evidence>
<evidence type="ECO:0000313" key="14">
    <source>
        <dbReference type="EMBL" id="MDW8801642.1"/>
    </source>
</evidence>
<dbReference type="InterPro" id="IPR002173">
    <property type="entry name" value="Carboh/pur_kinase_PfkB_CS"/>
</dbReference>
<feature type="binding site" evidence="12">
    <location>
        <position position="287"/>
    </location>
    <ligand>
        <name>K(+)</name>
        <dbReference type="ChEBI" id="CHEBI:29103"/>
    </ligand>
</feature>
<keyword evidence="12" id="KW-0963">Cytoplasm</keyword>
<evidence type="ECO:0000259" key="13">
    <source>
        <dbReference type="Pfam" id="PF00294"/>
    </source>
</evidence>
<dbReference type="RefSeq" id="WP_261672241.1">
    <property type="nucleotide sequence ID" value="NZ_JARUJP010000011.1"/>
</dbReference>
<keyword evidence="7 12" id="KW-0418">Kinase</keyword>
<comment type="caution">
    <text evidence="14">The sequence shown here is derived from an EMBL/GenBank/DDBJ whole genome shotgun (WGS) entry which is preliminary data.</text>
</comment>
<dbReference type="Gene3D" id="3.40.1190.20">
    <property type="match status" value="1"/>
</dbReference>
<evidence type="ECO:0000256" key="12">
    <source>
        <dbReference type="HAMAP-Rule" id="MF_01987"/>
    </source>
</evidence>
<comment type="activity regulation">
    <text evidence="12">Activated by a monovalent cation that binds near, but not in, the active site. The most likely occupant of the site in vivo is potassium. Ion binding induces a conformational change that may alter substrate affinity.</text>
</comment>
<comment type="subcellular location">
    <subcellularLocation>
        <location evidence="12">Cytoplasm</location>
    </subcellularLocation>
</comment>
<comment type="caution">
    <text evidence="12">Lacks conserved residue(s) required for the propagation of feature annotation.</text>
</comment>
<dbReference type="NCBIfam" id="NF008353">
    <property type="entry name" value="PRK11142.1"/>
    <property type="match status" value="1"/>
</dbReference>
<evidence type="ECO:0000256" key="5">
    <source>
        <dbReference type="ARBA" id="ARBA00022723"/>
    </source>
</evidence>
<feature type="binding site" evidence="12">
    <location>
        <position position="296"/>
    </location>
    <ligand>
        <name>K(+)</name>
        <dbReference type="ChEBI" id="CHEBI:29103"/>
    </ligand>
</feature>
<feature type="binding site" evidence="12">
    <location>
        <position position="248"/>
    </location>
    <ligand>
        <name>K(+)</name>
        <dbReference type="ChEBI" id="CHEBI:29103"/>
    </ligand>
</feature>
<protein>
    <recommendedName>
        <fullName evidence="3 12">Ribokinase</fullName>
        <shortName evidence="12">RK</shortName>
        <ecNumber evidence="2 12">2.7.1.15</ecNumber>
    </recommendedName>
</protein>
<feature type="binding site" evidence="12">
    <location>
        <position position="246"/>
    </location>
    <ligand>
        <name>K(+)</name>
        <dbReference type="ChEBI" id="CHEBI:29103"/>
    </ligand>
</feature>
<evidence type="ECO:0000256" key="3">
    <source>
        <dbReference type="ARBA" id="ARBA00016943"/>
    </source>
</evidence>
<keyword evidence="9 12" id="KW-0460">Magnesium</keyword>
<evidence type="ECO:0000256" key="4">
    <source>
        <dbReference type="ARBA" id="ARBA00022679"/>
    </source>
</evidence>
<dbReference type="PANTHER" id="PTHR10584:SF166">
    <property type="entry name" value="RIBOKINASE"/>
    <property type="match status" value="1"/>
</dbReference>
<evidence type="ECO:0000256" key="10">
    <source>
        <dbReference type="ARBA" id="ARBA00022958"/>
    </source>
</evidence>
<evidence type="ECO:0000256" key="8">
    <source>
        <dbReference type="ARBA" id="ARBA00022840"/>
    </source>
</evidence>
<keyword evidence="8 12" id="KW-0067">ATP-binding</keyword>
<dbReference type="InterPro" id="IPR011611">
    <property type="entry name" value="PfkB_dom"/>
</dbReference>
<comment type="similarity">
    <text evidence="12">Belongs to the carbohydrate kinase PfkB family. Ribokinase subfamily.</text>
</comment>
<feature type="binding site" evidence="12">
    <location>
        <begin position="11"/>
        <end position="13"/>
    </location>
    <ligand>
        <name>substrate</name>
    </ligand>
</feature>
<evidence type="ECO:0000256" key="6">
    <source>
        <dbReference type="ARBA" id="ARBA00022741"/>
    </source>
</evidence>
<keyword evidence="10 12" id="KW-0630">Potassium</keyword>
<feature type="binding site" evidence="12">
    <location>
        <begin position="39"/>
        <end position="43"/>
    </location>
    <ligand>
        <name>substrate</name>
    </ligand>
</feature>
<feature type="active site" description="Proton acceptor" evidence="12">
    <location>
        <position position="252"/>
    </location>
</feature>
<feature type="binding site" evidence="12">
    <location>
        <position position="252"/>
    </location>
    <ligand>
        <name>substrate</name>
    </ligand>
</feature>
<comment type="catalytic activity">
    <reaction evidence="12">
        <text>D-ribose + ATP = D-ribose 5-phosphate + ADP + H(+)</text>
        <dbReference type="Rhea" id="RHEA:13697"/>
        <dbReference type="ChEBI" id="CHEBI:15378"/>
        <dbReference type="ChEBI" id="CHEBI:30616"/>
        <dbReference type="ChEBI" id="CHEBI:47013"/>
        <dbReference type="ChEBI" id="CHEBI:78346"/>
        <dbReference type="ChEBI" id="CHEBI:456216"/>
        <dbReference type="EC" id="2.7.1.15"/>
    </reaction>
</comment>
<dbReference type="Pfam" id="PF00294">
    <property type="entry name" value="PfkB"/>
    <property type="match status" value="1"/>
</dbReference>
<dbReference type="GO" id="GO:0004747">
    <property type="term" value="F:ribokinase activity"/>
    <property type="evidence" value="ECO:0007669"/>
    <property type="project" value="UniProtKB-EC"/>
</dbReference>
<feature type="binding site" evidence="12">
    <location>
        <position position="290"/>
    </location>
    <ligand>
        <name>K(+)</name>
        <dbReference type="ChEBI" id="CHEBI:29103"/>
    </ligand>
</feature>
<proteinExistence type="inferred from homology"/>
<comment type="cofactor">
    <cofactor evidence="12">
        <name>Mg(2+)</name>
        <dbReference type="ChEBI" id="CHEBI:18420"/>
    </cofactor>
    <text evidence="12">Requires a divalent cation, most likely magnesium in vivo, as an electrophilic catalyst to aid phosphoryl group transfer. It is the chelate of the metal and the nucleotide that is the actual substrate.</text>
</comment>
<keyword evidence="15" id="KW-1185">Reference proteome</keyword>
<feature type="binding site" evidence="12">
    <location>
        <position position="292"/>
    </location>
    <ligand>
        <name>K(+)</name>
        <dbReference type="ChEBI" id="CHEBI:29103"/>
    </ligand>
</feature>
<reference evidence="14 15" key="1">
    <citation type="submission" date="2023-04" db="EMBL/GenBank/DDBJ databases">
        <title>Clostridium tannerae sp. nov., isolated from the fecal material of an alpaca.</title>
        <authorList>
            <person name="Miller S."/>
            <person name="Hendry M."/>
            <person name="King J."/>
            <person name="Sankaranarayanan K."/>
            <person name="Lawson P.A."/>
        </authorList>
    </citation>
    <scope>NUCLEOTIDE SEQUENCE [LARGE SCALE GENOMIC DNA]</scope>
    <source>
        <strain evidence="14 15">A1-XYC3</strain>
    </source>
</reference>
<dbReference type="EC" id="2.7.1.15" evidence="2 12"/>
<organism evidence="14 15">
    <name type="scientific">Clostridium tanneri</name>
    <dbReference type="NCBI Taxonomy" id="3037988"/>
    <lineage>
        <taxon>Bacteria</taxon>
        <taxon>Bacillati</taxon>
        <taxon>Bacillota</taxon>
        <taxon>Clostridia</taxon>
        <taxon>Eubacteriales</taxon>
        <taxon>Clostridiaceae</taxon>
        <taxon>Clostridium</taxon>
    </lineage>
</organism>
<dbReference type="CDD" id="cd01174">
    <property type="entry name" value="ribokinase"/>
    <property type="match status" value="1"/>
</dbReference>
<evidence type="ECO:0000256" key="2">
    <source>
        <dbReference type="ARBA" id="ARBA00012035"/>
    </source>
</evidence>
<keyword evidence="11 12" id="KW-0119">Carbohydrate metabolism</keyword>
<gene>
    <name evidence="12 14" type="primary">rbsK</name>
    <name evidence="14" type="ORF">P8V03_10810</name>
</gene>
<dbReference type="Proteomes" id="UP001281656">
    <property type="component" value="Unassembled WGS sequence"/>
</dbReference>
<feature type="binding site" evidence="12">
    <location>
        <position position="140"/>
    </location>
    <ligand>
        <name>substrate</name>
    </ligand>
</feature>
<keyword evidence="6 12" id="KW-0547">Nucleotide-binding</keyword>
<dbReference type="EMBL" id="JARUJP010000011">
    <property type="protein sequence ID" value="MDW8801642.1"/>
    <property type="molecule type" value="Genomic_DNA"/>
</dbReference>
<evidence type="ECO:0000256" key="7">
    <source>
        <dbReference type="ARBA" id="ARBA00022777"/>
    </source>
</evidence>
<dbReference type="SUPFAM" id="SSF53613">
    <property type="entry name" value="Ribokinase-like"/>
    <property type="match status" value="1"/>
</dbReference>
<evidence type="ECO:0000313" key="15">
    <source>
        <dbReference type="Proteomes" id="UP001281656"/>
    </source>
</evidence>
<accession>A0ABU4JU65</accession>
<dbReference type="PANTHER" id="PTHR10584">
    <property type="entry name" value="SUGAR KINASE"/>
    <property type="match status" value="1"/>
</dbReference>
<dbReference type="InterPro" id="IPR011877">
    <property type="entry name" value="Ribokinase"/>
</dbReference>
<feature type="binding site" evidence="12">
    <location>
        <position position="184"/>
    </location>
    <ligand>
        <name>ATP</name>
        <dbReference type="ChEBI" id="CHEBI:30616"/>
    </ligand>
</feature>
<name>A0ABU4JU65_9CLOT</name>
<sequence length="310" mass="34118">MESICILGSINMDLVLRVNRMVQPGETILSKDYKKIFGGKGANQAVAARRLGANVNFIGQVGRDENGYEILEALKKDNIDVNYIRHSDNSPTGMAIITVDDEGRNSIVVVPGANMDISKQWIREREDIISESRMLISQFETPLEATIEAFRVAKEKGVITVLNPAPAKEIPDGLLKLTDIIIPNETEAFELTNTKVDDEKSIKEAASKFMEKGVKFVIITLGERGAALVSKDKFNIIPAYKVKAIDTTAAGDSFIGALASKLQNEENIDFEQIEKAIKFANKVSSIVVQRQGAQPSLPYLEEVEAIYGEE</sequence>
<dbReference type="InterPro" id="IPR002139">
    <property type="entry name" value="Ribo/fructo_kinase"/>
</dbReference>
<dbReference type="HAMAP" id="MF_01987">
    <property type="entry name" value="Ribokinase"/>
    <property type="match status" value="1"/>
</dbReference>
<dbReference type="PRINTS" id="PR00990">
    <property type="entry name" value="RIBOKINASE"/>
</dbReference>
<feature type="binding site" evidence="12">
    <location>
        <begin position="220"/>
        <end position="225"/>
    </location>
    <ligand>
        <name>ATP</name>
        <dbReference type="ChEBI" id="CHEBI:30616"/>
    </ligand>
</feature>
<evidence type="ECO:0000256" key="9">
    <source>
        <dbReference type="ARBA" id="ARBA00022842"/>
    </source>
</evidence>
<comment type="pathway">
    <text evidence="12">Carbohydrate metabolism; D-ribose degradation; D-ribose 5-phosphate from beta-D-ribopyranose: step 2/2.</text>
</comment>
<comment type="subunit">
    <text evidence="12">Homodimer.</text>
</comment>
<feature type="binding site" evidence="12">
    <location>
        <position position="281"/>
    </location>
    <ligand>
        <name>ATP</name>
        <dbReference type="ChEBI" id="CHEBI:30616"/>
    </ligand>
</feature>
<feature type="domain" description="Carbohydrate kinase PfkB" evidence="13">
    <location>
        <begin position="1"/>
        <end position="298"/>
    </location>
</feature>
<dbReference type="PROSITE" id="PS00584">
    <property type="entry name" value="PFKB_KINASES_2"/>
    <property type="match status" value="1"/>
</dbReference>
<dbReference type="NCBIfam" id="TIGR02152">
    <property type="entry name" value="D_ribokin_bact"/>
    <property type="match status" value="1"/>
</dbReference>
<feature type="binding site" evidence="12">
    <location>
        <begin position="251"/>
        <end position="252"/>
    </location>
    <ligand>
        <name>ATP</name>
        <dbReference type="ChEBI" id="CHEBI:30616"/>
    </ligand>
</feature>
<dbReference type="InterPro" id="IPR029056">
    <property type="entry name" value="Ribokinase-like"/>
</dbReference>
<evidence type="ECO:0000256" key="1">
    <source>
        <dbReference type="ARBA" id="ARBA00005380"/>
    </source>
</evidence>
<keyword evidence="5 12" id="KW-0479">Metal-binding</keyword>